<name>A0A9Q1E7U4_SYNKA</name>
<reference evidence="2" key="1">
    <citation type="journal article" date="2023" name="Science">
        <title>Genome structures resolve the early diversification of teleost fishes.</title>
        <authorList>
            <person name="Parey E."/>
            <person name="Louis A."/>
            <person name="Montfort J."/>
            <person name="Bouchez O."/>
            <person name="Roques C."/>
            <person name="Iampietro C."/>
            <person name="Lluch J."/>
            <person name="Castinel A."/>
            <person name="Donnadieu C."/>
            <person name="Desvignes T."/>
            <person name="Floi Bucao C."/>
            <person name="Jouanno E."/>
            <person name="Wen M."/>
            <person name="Mejri S."/>
            <person name="Dirks R."/>
            <person name="Jansen H."/>
            <person name="Henkel C."/>
            <person name="Chen W.J."/>
            <person name="Zahm M."/>
            <person name="Cabau C."/>
            <person name="Klopp C."/>
            <person name="Thompson A.W."/>
            <person name="Robinson-Rechavi M."/>
            <person name="Braasch I."/>
            <person name="Lecointre G."/>
            <person name="Bobe J."/>
            <person name="Postlethwait J.H."/>
            <person name="Berthelot C."/>
            <person name="Roest Crollius H."/>
            <person name="Guiguen Y."/>
        </authorList>
    </citation>
    <scope>NUCLEOTIDE SEQUENCE</scope>
    <source>
        <strain evidence="2">WJC10195</strain>
    </source>
</reference>
<evidence type="ECO:0000313" key="3">
    <source>
        <dbReference type="Proteomes" id="UP001152622"/>
    </source>
</evidence>
<protein>
    <recommendedName>
        <fullName evidence="1">PiggyBac transposable element-derived protein domain-containing protein</fullName>
    </recommendedName>
</protein>
<proteinExistence type="predicted"/>
<dbReference type="EMBL" id="JAINUF010000022">
    <property type="protein sequence ID" value="KAJ8333805.1"/>
    <property type="molecule type" value="Genomic_DNA"/>
</dbReference>
<dbReference type="AlphaFoldDB" id="A0A9Q1E7U4"/>
<keyword evidence="3" id="KW-1185">Reference proteome</keyword>
<evidence type="ECO:0000313" key="2">
    <source>
        <dbReference type="EMBL" id="KAJ8333805.1"/>
    </source>
</evidence>
<organism evidence="2 3">
    <name type="scientific">Synaphobranchus kaupii</name>
    <name type="common">Kaup's arrowtooth eel</name>
    <dbReference type="NCBI Taxonomy" id="118154"/>
    <lineage>
        <taxon>Eukaryota</taxon>
        <taxon>Metazoa</taxon>
        <taxon>Chordata</taxon>
        <taxon>Craniata</taxon>
        <taxon>Vertebrata</taxon>
        <taxon>Euteleostomi</taxon>
        <taxon>Actinopterygii</taxon>
        <taxon>Neopterygii</taxon>
        <taxon>Teleostei</taxon>
        <taxon>Anguilliformes</taxon>
        <taxon>Synaphobranchidae</taxon>
        <taxon>Synaphobranchus</taxon>
    </lineage>
</organism>
<dbReference type="OrthoDB" id="6765889at2759"/>
<feature type="domain" description="PiggyBac transposable element-derived protein" evidence="1">
    <location>
        <begin position="5"/>
        <end position="175"/>
    </location>
</feature>
<comment type="caution">
    <text evidence="2">The sequence shown here is derived from an EMBL/GenBank/DDBJ whole genome shotgun (WGS) entry which is preliminary data.</text>
</comment>
<accession>A0A9Q1E7U4</accession>
<dbReference type="InterPro" id="IPR029526">
    <property type="entry name" value="PGBD"/>
</dbReference>
<dbReference type="Proteomes" id="UP001152622">
    <property type="component" value="Chromosome 22"/>
</dbReference>
<sequence>MLMGEKVVTTLCRTVEEPESTVVFCDNFFTSFNLVQLLEVTTGIKCLGTVRSNRMSGAENHLKSDKQLSKEGRGAFDYCRSGGIVAVKWCDKKCVTLLSNACGVEPFGEVTRYSKEAGRKIPVSCPAIIKAYNEHMGGIDLSDMLVHLYKTQMKSRRWYLPLFGYKLDVSVSNAWLLYKRDCCVLQEKPMPLKRFRTTVARTLEGIHKTPARALEQTINREGKSQGGVVGFTLRKGALTRWLMTRHVTTAYVDAMKDLCNTDAKSPKAHQEHGTSRMDRDERDIQKIIEAVEQKQNPFDLDSVPEELINIASGQVASEKVAKELSSFLQDGAKQNDIFIEQRLAKSKRTKSFWETDKRKQCATFKDMKASFGVSISRKAHMDSDVLFRRLLAVSKQREVSLETVMSHELAAVPPSLFYDDGSMRKTTKADLAKKLEAVAEEMSSEESSVVYPPQSYDLATPELRLT</sequence>
<dbReference type="PANTHER" id="PTHR47272:SF1">
    <property type="entry name" value="PIGGYBAC TRANSPOSABLE ELEMENT-DERIVED PROTEIN 3-LIKE"/>
    <property type="match status" value="1"/>
</dbReference>
<evidence type="ECO:0000259" key="1">
    <source>
        <dbReference type="Pfam" id="PF13843"/>
    </source>
</evidence>
<gene>
    <name evidence="2" type="ORF">SKAU_G00411240</name>
</gene>
<dbReference type="Pfam" id="PF13843">
    <property type="entry name" value="DDE_Tnp_1_7"/>
    <property type="match status" value="1"/>
</dbReference>
<dbReference type="PANTHER" id="PTHR47272">
    <property type="entry name" value="DDE_TNP_1_7 DOMAIN-CONTAINING PROTEIN"/>
    <property type="match status" value="1"/>
</dbReference>